<feature type="transmembrane region" description="Helical" evidence="2">
    <location>
        <begin position="970"/>
        <end position="987"/>
    </location>
</feature>
<keyword evidence="2" id="KW-0472">Membrane</keyword>
<proteinExistence type="predicted"/>
<comment type="caution">
    <text evidence="3">The sequence shown here is derived from an EMBL/GenBank/DDBJ whole genome shotgun (WGS) entry which is preliminary data.</text>
</comment>
<evidence type="ECO:0000313" key="3">
    <source>
        <dbReference type="EMBL" id="KAE8305714.1"/>
    </source>
</evidence>
<feature type="region of interest" description="Disordered" evidence="1">
    <location>
        <begin position="690"/>
        <end position="712"/>
    </location>
</feature>
<dbReference type="RefSeq" id="XP_001707447.1">
    <property type="nucleotide sequence ID" value="XM_001707395.1"/>
</dbReference>
<dbReference type="GeneID" id="5700347"/>
<dbReference type="Proteomes" id="UP000001548">
    <property type="component" value="Unassembled WGS sequence"/>
</dbReference>
<feature type="compositionally biased region" description="Basic and acidic residues" evidence="1">
    <location>
        <begin position="655"/>
        <end position="670"/>
    </location>
</feature>
<evidence type="ECO:0000256" key="2">
    <source>
        <dbReference type="SAM" id="Phobius"/>
    </source>
</evidence>
<feature type="compositionally biased region" description="Basic and acidic residues" evidence="1">
    <location>
        <begin position="625"/>
        <end position="644"/>
    </location>
</feature>
<evidence type="ECO:0000256" key="1">
    <source>
        <dbReference type="SAM" id="MobiDB-lite"/>
    </source>
</evidence>
<name>A8BEZ3_GIAIC</name>
<dbReference type="AlphaFoldDB" id="A8BEZ3"/>
<dbReference type="VEuPathDB" id="GiardiaDB:GL50803_86680"/>
<keyword evidence="4" id="KW-1185">Reference proteome</keyword>
<dbReference type="KEGG" id="gla:GL50803_0086680"/>
<feature type="region of interest" description="Disordered" evidence="1">
    <location>
        <begin position="395"/>
        <end position="483"/>
    </location>
</feature>
<dbReference type="OMA" id="EIAIGMQ"/>
<feature type="region of interest" description="Disordered" evidence="1">
    <location>
        <begin position="596"/>
        <end position="670"/>
    </location>
</feature>
<keyword evidence="2" id="KW-1133">Transmembrane helix</keyword>
<feature type="compositionally biased region" description="Polar residues" evidence="1">
    <location>
        <begin position="693"/>
        <end position="706"/>
    </location>
</feature>
<feature type="compositionally biased region" description="Basic and acidic residues" evidence="1">
    <location>
        <begin position="445"/>
        <end position="475"/>
    </location>
</feature>
<organism evidence="3 4">
    <name type="scientific">Giardia intestinalis (strain ATCC 50803 / WB clone C6)</name>
    <name type="common">Giardia lamblia</name>
    <dbReference type="NCBI Taxonomy" id="184922"/>
    <lineage>
        <taxon>Eukaryota</taxon>
        <taxon>Metamonada</taxon>
        <taxon>Diplomonadida</taxon>
        <taxon>Hexamitidae</taxon>
        <taxon>Giardiinae</taxon>
        <taxon>Giardia</taxon>
    </lineage>
</organism>
<reference evidence="3 4" key="1">
    <citation type="journal article" date="2007" name="Science">
        <title>Genomic minimalism in the early diverging intestinal parasite Giardia lamblia.</title>
        <authorList>
            <person name="Morrison H.G."/>
            <person name="McArthur A.G."/>
            <person name="Gillin F.D."/>
            <person name="Aley S.B."/>
            <person name="Adam R.D."/>
            <person name="Olsen G.J."/>
            <person name="Best A.A."/>
            <person name="Cande W.Z."/>
            <person name="Chen F."/>
            <person name="Cipriano M.J."/>
            <person name="Davids B.J."/>
            <person name="Dawson S.C."/>
            <person name="Elmendorf H.G."/>
            <person name="Hehl A.B."/>
            <person name="Holder M.E."/>
            <person name="Huse S.M."/>
            <person name="Kim U.U."/>
            <person name="Lasek-Nesselquist E."/>
            <person name="Manning G."/>
            <person name="Nigam A."/>
            <person name="Nixon J.E."/>
            <person name="Palm D."/>
            <person name="Passamaneck N.E."/>
            <person name="Prabhu A."/>
            <person name="Reich C.I."/>
            <person name="Reiner D.S."/>
            <person name="Samuelson J."/>
            <person name="Svard S.G."/>
            <person name="Sogin M.L."/>
        </authorList>
    </citation>
    <scope>NUCLEOTIDE SEQUENCE [LARGE SCALE GENOMIC DNA]</scope>
    <source>
        <strain evidence="3 4">WB C6</strain>
    </source>
</reference>
<evidence type="ECO:0000313" key="4">
    <source>
        <dbReference type="Proteomes" id="UP000001548"/>
    </source>
</evidence>
<keyword evidence="2" id="KW-0812">Transmembrane</keyword>
<accession>A8BEZ3</accession>
<protein>
    <submittedName>
        <fullName evidence="3">Uncharacterized protein</fullName>
    </submittedName>
</protein>
<sequence length="988" mass="108748">MLLSLPVQPLRLRHLKSHQLLVQVQKYWEAKKKSRADEECRFCDAARDSAEILEQEHLESDTALREYQRYCAMTSSVHSLTTWNNNTLLQLTTKNHPNVWQFCATDSASYQSTCLYNDIFSSFYSSFAILFNACCAQASAGTGPLNAVLPHKRFLFKTILELSSIIRDSFACYLPDELLSTELARCLHSDAFDALFSLVDLSMIELLLAIDIDRIEQGGPSDMQSFLSVTFLYTDISTSLQQQLLSIHDKDPIFLAIQQDLAVRTPLFLAYTYCSFAKAMMTSDSLPLAGTYAQKAYSFLERFPSKNSAPTATIDPNLVSPPEDIRLFVQRLRSEINEIVERCGTTELADVPSPPPLSIERVREMLLADDADYEVLEHYRLLLSWDHEKKRLVFTPPMKDSTGSFDMEGDDIDFESMQGGSRSIQKGLDLDNEDLPDFKSNPSEPTDKQESAGLDAEEKAVEDPSSDAHHSDRASSKSSQPSMVYIEHTPTMNGLSVKGEHSLDVMETPSIELPTLAIEKPSKIPTPTFTSSYVDRMATEDIPSDPTYKTKLPALEGMPLPRSMPAVIKPECCDKRDNLDPSLPLDLLSDSSSSLPFNYESKPTESDVLDVPPAPAQPSVMSTFDHGDLHTPEDQEKVSAKESSQHPAEALQSHDLQDTHKPSGDPEEASHELYLGAPSDVVAIDRDAVFPNDSPSVENCPPSTDKLSGDDDLDSMTTKDLICSNGVHDSFEHDSMEEKEPEDDGNRPTALLDEIAIGMQQSTQSGCFMDNSSRITEPVRETELELDMIVNEMNIAQSDDSLKISSHTSIHSSGNEPAISRVSPSLVKPGSAVTLSAPPNVNSSTVAVDVNAVLAEKINPEEAMNVAAPVFMANMRSTSLGPTSTLIENALSYCEEVSLHHSVTSSNVNNIVLSIGSGASFSTSADSIKKFLSDSQTSLGMNQSVSLGHSYIDKARIRTRLRLLQSRAERAILIALLITFVIAIVCTL</sequence>
<dbReference type="HOGENOM" id="CLU_302166_0_0_1"/>
<dbReference type="EMBL" id="AACB03000001">
    <property type="protein sequence ID" value="KAE8305714.1"/>
    <property type="molecule type" value="Genomic_DNA"/>
</dbReference>
<gene>
    <name evidence="3" type="ORF">GL50803_0086680</name>
</gene>